<organism evidence="9 10">
    <name type="scientific">Aquatica leii</name>
    <dbReference type="NCBI Taxonomy" id="1421715"/>
    <lineage>
        <taxon>Eukaryota</taxon>
        <taxon>Metazoa</taxon>
        <taxon>Ecdysozoa</taxon>
        <taxon>Arthropoda</taxon>
        <taxon>Hexapoda</taxon>
        <taxon>Insecta</taxon>
        <taxon>Pterygota</taxon>
        <taxon>Neoptera</taxon>
        <taxon>Endopterygota</taxon>
        <taxon>Coleoptera</taxon>
        <taxon>Polyphaga</taxon>
        <taxon>Elateriformia</taxon>
        <taxon>Elateroidea</taxon>
        <taxon>Lampyridae</taxon>
        <taxon>Luciolinae</taxon>
        <taxon>Aquatica</taxon>
    </lineage>
</organism>
<keyword evidence="1" id="KW-0479">Metal-binding</keyword>
<dbReference type="Gene3D" id="3.30.40.10">
    <property type="entry name" value="Zinc/RING finger domain, C3HC4 (zinc finger)"/>
    <property type="match status" value="2"/>
</dbReference>
<evidence type="ECO:0000256" key="1">
    <source>
        <dbReference type="ARBA" id="ARBA00022723"/>
    </source>
</evidence>
<dbReference type="InterPro" id="IPR011011">
    <property type="entry name" value="Znf_FYVE_PHD"/>
</dbReference>
<feature type="domain" description="Helicase C-terminal" evidence="8">
    <location>
        <begin position="1228"/>
        <end position="1398"/>
    </location>
</feature>
<evidence type="ECO:0000313" key="9">
    <source>
        <dbReference type="EMBL" id="KAK4881219.1"/>
    </source>
</evidence>
<name>A0AAN7SI32_9COLE</name>
<dbReference type="InterPro" id="IPR048695">
    <property type="entry name" value="SHPRH_helical_2nd"/>
</dbReference>
<dbReference type="GO" id="GO:0016787">
    <property type="term" value="F:hydrolase activity"/>
    <property type="evidence" value="ECO:0007669"/>
    <property type="project" value="UniProtKB-KW"/>
</dbReference>
<dbReference type="InterPro" id="IPR013083">
    <property type="entry name" value="Znf_RING/FYVE/PHD"/>
</dbReference>
<dbReference type="Proteomes" id="UP001353858">
    <property type="component" value="Unassembled WGS sequence"/>
</dbReference>
<dbReference type="InterPro" id="IPR014001">
    <property type="entry name" value="Helicase_ATP-bd"/>
</dbReference>
<dbReference type="PANTHER" id="PTHR45865:SF1">
    <property type="entry name" value="E3 UBIQUITIN-PROTEIN LIGASE SHPRH"/>
    <property type="match status" value="1"/>
</dbReference>
<dbReference type="Gene3D" id="3.40.50.10810">
    <property type="entry name" value="Tandem AAA-ATPase domain"/>
    <property type="match status" value="2"/>
</dbReference>
<dbReference type="GO" id="GO:0000209">
    <property type="term" value="P:protein polyubiquitination"/>
    <property type="evidence" value="ECO:0007669"/>
    <property type="project" value="TreeGrafter"/>
</dbReference>
<dbReference type="Pfam" id="PF21324">
    <property type="entry name" value="SHPRH_helical-2nd"/>
    <property type="match status" value="1"/>
</dbReference>
<dbReference type="Pfam" id="PF00271">
    <property type="entry name" value="Helicase_C"/>
    <property type="match status" value="1"/>
</dbReference>
<evidence type="ECO:0000256" key="6">
    <source>
        <dbReference type="SAM" id="MobiDB-lite"/>
    </source>
</evidence>
<keyword evidence="3" id="KW-0378">Hydrolase</keyword>
<evidence type="ECO:0000256" key="2">
    <source>
        <dbReference type="ARBA" id="ARBA00022771"/>
    </source>
</evidence>
<dbReference type="InterPro" id="IPR027417">
    <property type="entry name" value="P-loop_NTPase"/>
</dbReference>
<dbReference type="GO" id="GO:0005634">
    <property type="term" value="C:nucleus"/>
    <property type="evidence" value="ECO:0007669"/>
    <property type="project" value="TreeGrafter"/>
</dbReference>
<dbReference type="InterPro" id="IPR001841">
    <property type="entry name" value="Znf_RING"/>
</dbReference>
<feature type="region of interest" description="Disordered" evidence="6">
    <location>
        <begin position="298"/>
        <end position="326"/>
    </location>
</feature>
<evidence type="ECO:0000256" key="5">
    <source>
        <dbReference type="PROSITE-ProRule" id="PRU00175"/>
    </source>
</evidence>
<evidence type="ECO:0000259" key="7">
    <source>
        <dbReference type="PROSITE" id="PS50089"/>
    </source>
</evidence>
<protein>
    <recommendedName>
        <fullName evidence="11">E3 ubiquitin-protein ligase SHPRH</fullName>
    </recommendedName>
</protein>
<dbReference type="Gene3D" id="3.40.50.300">
    <property type="entry name" value="P-loop containing nucleotide triphosphate hydrolases"/>
    <property type="match status" value="1"/>
</dbReference>
<dbReference type="InterPro" id="IPR052583">
    <property type="entry name" value="ATP-helicase/E3_Ub-Ligase"/>
</dbReference>
<evidence type="ECO:0000256" key="3">
    <source>
        <dbReference type="ARBA" id="ARBA00022801"/>
    </source>
</evidence>
<comment type="caution">
    <text evidence="9">The sequence shown here is derived from an EMBL/GenBank/DDBJ whole genome shotgun (WGS) entry which is preliminary data.</text>
</comment>
<dbReference type="InterPro" id="IPR017907">
    <property type="entry name" value="Znf_RING_CS"/>
</dbReference>
<dbReference type="InterPro" id="IPR001650">
    <property type="entry name" value="Helicase_C-like"/>
</dbReference>
<evidence type="ECO:0000256" key="4">
    <source>
        <dbReference type="ARBA" id="ARBA00022833"/>
    </source>
</evidence>
<dbReference type="Pfam" id="PF21325">
    <property type="entry name" value="SHPRH_helical-1st"/>
    <property type="match status" value="1"/>
</dbReference>
<dbReference type="Pfam" id="PF00176">
    <property type="entry name" value="SNF2-rel_dom"/>
    <property type="match status" value="1"/>
</dbReference>
<dbReference type="SUPFAM" id="SSF57850">
    <property type="entry name" value="RING/U-box"/>
    <property type="match status" value="1"/>
</dbReference>
<reference evidence="10" key="1">
    <citation type="submission" date="2023-01" db="EMBL/GenBank/DDBJ databases">
        <title>Key to firefly adult light organ development and bioluminescence: homeobox transcription factors regulate luciferase expression and transportation to peroxisome.</title>
        <authorList>
            <person name="Fu X."/>
        </authorList>
    </citation>
    <scope>NUCLEOTIDE SEQUENCE [LARGE SCALE GENOMIC DNA]</scope>
</reference>
<dbReference type="PANTHER" id="PTHR45865">
    <property type="entry name" value="E3 UBIQUITIN-PROTEIN LIGASE SHPRH FAMILY MEMBER"/>
    <property type="match status" value="1"/>
</dbReference>
<dbReference type="InterPro" id="IPR000330">
    <property type="entry name" value="SNF2_N"/>
</dbReference>
<dbReference type="PROSITE" id="PS00518">
    <property type="entry name" value="ZF_RING_1"/>
    <property type="match status" value="1"/>
</dbReference>
<gene>
    <name evidence="9" type="ORF">RN001_004538</name>
</gene>
<accession>A0AAN7SI32</accession>
<dbReference type="InterPro" id="IPR049730">
    <property type="entry name" value="SNF2/RAD54-like_C"/>
</dbReference>
<dbReference type="GO" id="GO:0061630">
    <property type="term" value="F:ubiquitin protein ligase activity"/>
    <property type="evidence" value="ECO:0007669"/>
    <property type="project" value="TreeGrafter"/>
</dbReference>
<dbReference type="SMART" id="SM00490">
    <property type="entry name" value="HELICc"/>
    <property type="match status" value="1"/>
</dbReference>
<feature type="domain" description="RING-type" evidence="7">
    <location>
        <begin position="1150"/>
        <end position="1193"/>
    </location>
</feature>
<keyword evidence="2 5" id="KW-0863">Zinc-finger</keyword>
<keyword evidence="10" id="KW-1185">Reference proteome</keyword>
<dbReference type="GO" id="GO:0005524">
    <property type="term" value="F:ATP binding"/>
    <property type="evidence" value="ECO:0007669"/>
    <property type="project" value="InterPro"/>
</dbReference>
<dbReference type="InterPro" id="IPR048686">
    <property type="entry name" value="SHPRH_helical_1st"/>
</dbReference>
<dbReference type="GO" id="GO:0008270">
    <property type="term" value="F:zinc ion binding"/>
    <property type="evidence" value="ECO:0007669"/>
    <property type="project" value="UniProtKB-KW"/>
</dbReference>
<dbReference type="PROSITE" id="PS51194">
    <property type="entry name" value="HELICASE_CTER"/>
    <property type="match status" value="1"/>
</dbReference>
<dbReference type="SMART" id="SM00487">
    <property type="entry name" value="DEXDc"/>
    <property type="match status" value="1"/>
</dbReference>
<evidence type="ECO:0000259" key="8">
    <source>
        <dbReference type="PROSITE" id="PS51194"/>
    </source>
</evidence>
<evidence type="ECO:0008006" key="11">
    <source>
        <dbReference type="Google" id="ProtNLM"/>
    </source>
</evidence>
<dbReference type="InterPro" id="IPR038718">
    <property type="entry name" value="SNF2-like_sf"/>
</dbReference>
<dbReference type="CDD" id="cd18793">
    <property type="entry name" value="SF2_C_SNF"/>
    <property type="match status" value="1"/>
</dbReference>
<sequence length="1518" mass="175053">MGRTKAVPIKISHDYIPIKKRNNAKSSKNSRLKNISYAVIPPNSTNEGNYLGEILLGSTNNVLPDQWDKCKVSFIDNESFFLKFEFDSSTYVVTKVTNDYKLIKGLFTSKIFSMKFHIKEDIIFLDLYILEFPLPKFNKTISNIVQMVFASIFDIEFNNEKMHIKELRNQVEEIDVLYKNVSTIRNKNLTLTQNYVQHPFLKPVLRPYQEQAVLWMHLREKQQEAPEMLHPLYQEITLKSGQTIYYNKCLGYIENEKPLVPSLRTGGILADEMGLGKTVEVLACILSYPMNETENHVADHSYVDESPNVDKQPRKRDRESSGILNDSYVDKPKKLKVPSDWVKSSSKKSNTRIALEMWYENTLVKLSTTDSQKHDTIQVQCICGDLGMDGSIMCVDCGKYQHVSCMGYKSNYGDYRCPKCWMQQPLLESKATLIVCPLSLRSQWCEEICKHVGTALKILVYEGSKAVPIYPTQLKNYDLVLTTYNCLQTELRLSEEGQTPTLRREPRYSSPGCPLILIKWWRLCLDEAQTVEIPTAMISTMAKKLHACHRWAVTGTPICRDILGLYGLIDYLQLEPYNELDTWNNRLYYPYLLGNKEPMYNFLAQIMWRSAKDDVISQINIPKQTVKEYTIEFSAVERYYYQREHELCTNFFLDKVKGYETDVALSSIDKRNLKKLMDPLLTIRQACNHPNATRGRYLATNKTVTSMEGLLDAIIEKNITDSEENLRIVVSALNGLAGIYLLLQKPQEAIEEYRKVLQLAARFDAEDNKKGVCVDKLQLIHTMYNLAEVIENHPPLHPTLRDDTLKQDYLNLQDKYMAKYITQNITTYNDTKLAINAVTTLQNKCSLEPGEWYTELFQWILKMDLSEDLYLRISTALENASKQDMNVRNVQKLLYLVGTWDKKLYDNRDSTIDLLDKMYVYDEEDDNSRFAINEGIVYEAMECHLRPEKEKKTKKNKTCLVCSISVQMRKYESVLFEMSKQSEDDNDISNKGSWKPSPQELVLKALYNLAKLKGADEELLKDGELFLRILESQKKEFKQMRKFWTYLDRQICAHDEINMCKIRLSLKDQNRENKTYVSRTDKILKNLSLVLENKLQYINFIEEHEMEYQVSVLKNEERQNMTSLERNLGIHKYLETLRLQQYAGQNPDPCPICHNALQEHWSILPCGHCYCLECIETILEKSHASRISCSVCRQLQRIEDVSYIRPGQIEKSSESIQIKGNFSTKIEAVVKLIIKLRNEDPDVKILIFSTWPAVLKIAKTALITNGISTELMVQTSIQQSLTKFKNNKITTLLLPIYLGSKGLNIIEATHVVLIEPLLNPGDELQAVGRIHRIGQTKETMVHKFIVKNTIEESLHYATSNNANSWDKNKVTLQQLKDLFINALNNENTTIDVDSENPIESTAETSITNTDTAENGLLIDTLDSETDVSHEVEIEDTETPDTNSVEPNNTSKIKRQNGGYGSQICSYQYTISKTHANAGSSRLLWFVTIIYLIWAWGIDKDTCENGGRRVEWKEFRGLN</sequence>
<dbReference type="CDD" id="cd16569">
    <property type="entry name" value="RING-HC_SHPRH-like"/>
    <property type="match status" value="1"/>
</dbReference>
<evidence type="ECO:0000313" key="10">
    <source>
        <dbReference type="Proteomes" id="UP001353858"/>
    </source>
</evidence>
<keyword evidence="4" id="KW-0862">Zinc</keyword>
<dbReference type="PROSITE" id="PS50089">
    <property type="entry name" value="ZF_RING_2"/>
    <property type="match status" value="1"/>
</dbReference>
<proteinExistence type="predicted"/>
<dbReference type="GO" id="GO:0006974">
    <property type="term" value="P:DNA damage response"/>
    <property type="evidence" value="ECO:0007669"/>
    <property type="project" value="TreeGrafter"/>
</dbReference>
<dbReference type="SMART" id="SM00184">
    <property type="entry name" value="RING"/>
    <property type="match status" value="2"/>
</dbReference>
<dbReference type="SUPFAM" id="SSF52540">
    <property type="entry name" value="P-loop containing nucleoside triphosphate hydrolases"/>
    <property type="match status" value="2"/>
</dbReference>
<dbReference type="EMBL" id="JARPUR010000002">
    <property type="protein sequence ID" value="KAK4881219.1"/>
    <property type="molecule type" value="Genomic_DNA"/>
</dbReference>
<dbReference type="SUPFAM" id="SSF57903">
    <property type="entry name" value="FYVE/PHD zinc finger"/>
    <property type="match status" value="1"/>
</dbReference>